<dbReference type="GO" id="GO:0044208">
    <property type="term" value="P:'de novo' AMP biosynthetic process"/>
    <property type="evidence" value="ECO:0007669"/>
    <property type="project" value="TreeGrafter"/>
</dbReference>
<keyword evidence="1" id="KW-0456">Lyase</keyword>
<evidence type="ECO:0000313" key="3">
    <source>
        <dbReference type="EMBL" id="OGG71327.1"/>
    </source>
</evidence>
<name>A0A1F6ECJ2_9BACT</name>
<gene>
    <name evidence="3" type="ORF">A3A35_03490</name>
</gene>
<comment type="caution">
    <text evidence="3">The sequence shown here is derived from an EMBL/GenBank/DDBJ whole genome shotgun (WGS) entry which is preliminary data.</text>
</comment>
<dbReference type="PROSITE" id="PS00163">
    <property type="entry name" value="FUMARATE_LYASES"/>
    <property type="match status" value="1"/>
</dbReference>
<sequence>MDLEDFPDVLALRYASSGAKAIWGRRRKAELLRDLWILILEIQQKYGLAIPEGAVEAYKRTRDNIDLVRIDALDLELRHDVMAQLRAFNEVAGYECLHQGLTSRDETDNVEQCQIFAGLGLARDKTVAILVRLRNLALEYQALAIAGRSHLAPGQPTTHGKRLATHARELMLAFEHLEQFIERYPLRGIKGAMGTQQDMLDLLGSSEVSVTDLDSHVRDYFGFPRVLDSTGQVYPRTLDLEVLDILVQLAAACSNFAKTVRLMAGLGLAQEGRKKGQKGSSAMPHKKNARTSERIVGLYSALCGFKTMIERIAGDQWFEGDVSCSVPRRLAFPGAFFALDGLYEAMLTVLDEMEVFPALIKRELKYFQPFLSTTAFLMAAVETGMGRESAYDIIQKHAMDTAAEIEAGGENTLVTRLVNDGSFKVAPEEIYRIASEVKYGLAERHVESICKDIDVLAKRYPNMVSYNPEPLR</sequence>
<dbReference type="GO" id="GO:0005829">
    <property type="term" value="C:cytosol"/>
    <property type="evidence" value="ECO:0007669"/>
    <property type="project" value="TreeGrafter"/>
</dbReference>
<reference evidence="3 4" key="1">
    <citation type="journal article" date="2016" name="Nat. Commun.">
        <title>Thousands of microbial genomes shed light on interconnected biogeochemical processes in an aquifer system.</title>
        <authorList>
            <person name="Anantharaman K."/>
            <person name="Brown C.T."/>
            <person name="Hug L.A."/>
            <person name="Sharon I."/>
            <person name="Castelle C.J."/>
            <person name="Probst A.J."/>
            <person name="Thomas B.C."/>
            <person name="Singh A."/>
            <person name="Wilkins M.J."/>
            <person name="Karaoz U."/>
            <person name="Brodie E.L."/>
            <person name="Williams K.H."/>
            <person name="Hubbard S.S."/>
            <person name="Banfield J.F."/>
        </authorList>
    </citation>
    <scope>NUCLEOTIDE SEQUENCE [LARGE SCALE GENOMIC DNA]</scope>
</reference>
<dbReference type="STRING" id="1798508.A3A35_03490"/>
<dbReference type="InterPro" id="IPR019468">
    <property type="entry name" value="AdenyloSucc_lyase_C"/>
</dbReference>
<accession>A0A1F6ECJ2</accession>
<protein>
    <recommendedName>
        <fullName evidence="2">Adenylosuccinate lyase C-terminal domain-containing protein</fullName>
    </recommendedName>
</protein>
<evidence type="ECO:0000256" key="1">
    <source>
        <dbReference type="ARBA" id="ARBA00023239"/>
    </source>
</evidence>
<evidence type="ECO:0000313" key="4">
    <source>
        <dbReference type="Proteomes" id="UP000179115"/>
    </source>
</evidence>
<dbReference type="PRINTS" id="PR00149">
    <property type="entry name" value="FUMRATELYASE"/>
</dbReference>
<dbReference type="Pfam" id="PF10397">
    <property type="entry name" value="ADSL_C"/>
    <property type="match status" value="1"/>
</dbReference>
<dbReference type="Gene3D" id="1.10.275.60">
    <property type="match status" value="1"/>
</dbReference>
<dbReference type="PANTHER" id="PTHR43172">
    <property type="entry name" value="ADENYLOSUCCINATE LYASE"/>
    <property type="match status" value="1"/>
</dbReference>
<organism evidence="3 4">
    <name type="scientific">Candidatus Kaiserbacteria bacterium RIFCSPLOWO2_01_FULL_51_21</name>
    <dbReference type="NCBI Taxonomy" id="1798508"/>
    <lineage>
        <taxon>Bacteria</taxon>
        <taxon>Candidatus Kaiseribacteriota</taxon>
    </lineage>
</organism>
<dbReference type="Gene3D" id="1.20.200.10">
    <property type="entry name" value="Fumarase/aspartase (Central domain)"/>
    <property type="match status" value="1"/>
</dbReference>
<dbReference type="Pfam" id="PF00206">
    <property type="entry name" value="Lyase_1"/>
    <property type="match status" value="1"/>
</dbReference>
<evidence type="ECO:0000259" key="2">
    <source>
        <dbReference type="SMART" id="SM00998"/>
    </source>
</evidence>
<dbReference type="AlphaFoldDB" id="A0A1F6ECJ2"/>
<dbReference type="SMART" id="SM00998">
    <property type="entry name" value="ADSL_C"/>
    <property type="match status" value="1"/>
</dbReference>
<dbReference type="SUPFAM" id="SSF48557">
    <property type="entry name" value="L-aspartase-like"/>
    <property type="match status" value="1"/>
</dbReference>
<feature type="domain" description="Adenylosuccinate lyase C-terminal" evidence="2">
    <location>
        <begin position="368"/>
        <end position="450"/>
    </location>
</feature>
<dbReference type="InterPro" id="IPR020557">
    <property type="entry name" value="Fumarate_lyase_CS"/>
</dbReference>
<dbReference type="InterPro" id="IPR022761">
    <property type="entry name" value="Fumarate_lyase_N"/>
</dbReference>
<dbReference type="GO" id="GO:0004018">
    <property type="term" value="F:N6-(1,2-dicarboxyethyl)AMP AMP-lyase (fumarate-forming) activity"/>
    <property type="evidence" value="ECO:0007669"/>
    <property type="project" value="TreeGrafter"/>
</dbReference>
<dbReference type="GO" id="GO:0070626">
    <property type="term" value="F:(S)-2-(5-amino-1-(5-phospho-D-ribosyl)imidazole-4-carboxamido) succinate lyase (fumarate-forming) activity"/>
    <property type="evidence" value="ECO:0007669"/>
    <property type="project" value="TreeGrafter"/>
</dbReference>
<dbReference type="PANTHER" id="PTHR43172:SF1">
    <property type="entry name" value="ADENYLOSUCCINATE LYASE"/>
    <property type="match status" value="1"/>
</dbReference>
<dbReference type="InterPro" id="IPR008948">
    <property type="entry name" value="L-Aspartase-like"/>
</dbReference>
<dbReference type="Gene3D" id="1.10.40.30">
    <property type="entry name" value="Fumarase/aspartase (C-terminal domain)"/>
    <property type="match status" value="1"/>
</dbReference>
<proteinExistence type="predicted"/>
<dbReference type="Proteomes" id="UP000179115">
    <property type="component" value="Unassembled WGS sequence"/>
</dbReference>
<dbReference type="InterPro" id="IPR000362">
    <property type="entry name" value="Fumarate_lyase_fam"/>
</dbReference>
<dbReference type="EMBL" id="MFLV01000028">
    <property type="protein sequence ID" value="OGG71327.1"/>
    <property type="molecule type" value="Genomic_DNA"/>
</dbReference>